<feature type="chain" id="PRO_5034097169" evidence="1">
    <location>
        <begin position="19"/>
        <end position="118"/>
    </location>
</feature>
<name>A0A8F6TYD4_9RHOB</name>
<keyword evidence="3" id="KW-1185">Reference proteome</keyword>
<reference evidence="2 3" key="1">
    <citation type="submission" date="2021-07" db="EMBL/GenBank/DDBJ databases">
        <title>A novel Jannaschia species isolated from marine dinoflagellate Ceratoperidinium margalefii.</title>
        <authorList>
            <person name="Jiang Y."/>
            <person name="Li Z."/>
        </authorList>
    </citation>
    <scope>NUCLEOTIDE SEQUENCE [LARGE SCALE GENOMIC DNA]</scope>
    <source>
        <strain evidence="2 3">J12C1-MA-4</strain>
    </source>
</reference>
<sequence length="118" mass="12940">MVIRFSLFLIALTLPAAAQPFEPGQIIASPLTLAAPALENFEYFGEGHRSATINVAPNDAGVLEINVEQDGFLDDSVAGARSVYTIEHTADGWRILSARQEQRCHRGDNRDWTTDLCP</sequence>
<gene>
    <name evidence="2" type="ORF">KYE46_01560</name>
</gene>
<dbReference type="Proteomes" id="UP000825009">
    <property type="component" value="Chromosome"/>
</dbReference>
<organism evidence="2 3">
    <name type="scientific">Gymnodinialimonas ceratoperidinii</name>
    <dbReference type="NCBI Taxonomy" id="2856823"/>
    <lineage>
        <taxon>Bacteria</taxon>
        <taxon>Pseudomonadati</taxon>
        <taxon>Pseudomonadota</taxon>
        <taxon>Alphaproteobacteria</taxon>
        <taxon>Rhodobacterales</taxon>
        <taxon>Paracoccaceae</taxon>
        <taxon>Gymnodinialimonas</taxon>
    </lineage>
</organism>
<proteinExistence type="predicted"/>
<evidence type="ECO:0000313" key="3">
    <source>
        <dbReference type="Proteomes" id="UP000825009"/>
    </source>
</evidence>
<dbReference type="AlphaFoldDB" id="A0A8F6TYD4"/>
<evidence type="ECO:0000313" key="2">
    <source>
        <dbReference type="EMBL" id="QXT39976.1"/>
    </source>
</evidence>
<dbReference type="RefSeq" id="WP_219002998.1">
    <property type="nucleotide sequence ID" value="NZ_CP079194.1"/>
</dbReference>
<dbReference type="KEGG" id="gce:KYE46_01560"/>
<feature type="signal peptide" evidence="1">
    <location>
        <begin position="1"/>
        <end position="18"/>
    </location>
</feature>
<evidence type="ECO:0000256" key="1">
    <source>
        <dbReference type="SAM" id="SignalP"/>
    </source>
</evidence>
<keyword evidence="1" id="KW-0732">Signal</keyword>
<dbReference type="EMBL" id="CP079194">
    <property type="protein sequence ID" value="QXT39976.1"/>
    <property type="molecule type" value="Genomic_DNA"/>
</dbReference>
<accession>A0A8F6TYD4</accession>
<protein>
    <submittedName>
        <fullName evidence="2">Uncharacterized protein</fullName>
    </submittedName>
</protein>